<evidence type="ECO:0000256" key="3">
    <source>
        <dbReference type="ARBA" id="ARBA00022679"/>
    </source>
</evidence>
<dbReference type="CDD" id="cd02440">
    <property type="entry name" value="AdoMet_MTases"/>
    <property type="match status" value="1"/>
</dbReference>
<proteinExistence type="inferred from homology"/>
<dbReference type="InParanoid" id="C7Q9I9"/>
<dbReference type="InterPro" id="IPR051052">
    <property type="entry name" value="Diverse_substrate_MTase"/>
</dbReference>
<dbReference type="InterPro" id="IPR029063">
    <property type="entry name" value="SAM-dependent_MTases_sf"/>
</dbReference>
<dbReference type="GO" id="GO:0008757">
    <property type="term" value="F:S-adenosylmethionine-dependent methyltransferase activity"/>
    <property type="evidence" value="ECO:0007669"/>
    <property type="project" value="InterPro"/>
</dbReference>
<dbReference type="STRING" id="479433.Caci_5476"/>
<feature type="domain" description="Methyltransferase type 11" evidence="5">
    <location>
        <begin position="45"/>
        <end position="138"/>
    </location>
</feature>
<dbReference type="RefSeq" id="WP_015794064.1">
    <property type="nucleotide sequence ID" value="NC_013131.1"/>
</dbReference>
<dbReference type="EMBL" id="CP001700">
    <property type="protein sequence ID" value="ACU74335.1"/>
    <property type="molecule type" value="Genomic_DNA"/>
</dbReference>
<evidence type="ECO:0000256" key="2">
    <source>
        <dbReference type="ARBA" id="ARBA00022603"/>
    </source>
</evidence>
<evidence type="ECO:0000256" key="1">
    <source>
        <dbReference type="ARBA" id="ARBA00008361"/>
    </source>
</evidence>
<feature type="region of interest" description="Disordered" evidence="4">
    <location>
        <begin position="232"/>
        <end position="252"/>
    </location>
</feature>
<keyword evidence="7" id="KW-1185">Reference proteome</keyword>
<dbReference type="InterPro" id="IPR013216">
    <property type="entry name" value="Methyltransf_11"/>
</dbReference>
<dbReference type="PANTHER" id="PTHR44942:SF4">
    <property type="entry name" value="METHYLTRANSFERASE TYPE 11 DOMAIN-CONTAINING PROTEIN"/>
    <property type="match status" value="1"/>
</dbReference>
<dbReference type="PANTHER" id="PTHR44942">
    <property type="entry name" value="METHYLTRANSF_11 DOMAIN-CONTAINING PROTEIN"/>
    <property type="match status" value="1"/>
</dbReference>
<dbReference type="AlphaFoldDB" id="C7Q9I9"/>
<evidence type="ECO:0000313" key="6">
    <source>
        <dbReference type="EMBL" id="ACU74335.1"/>
    </source>
</evidence>
<dbReference type="eggNOG" id="COG2226">
    <property type="taxonomic scope" value="Bacteria"/>
</dbReference>
<evidence type="ECO:0000256" key="4">
    <source>
        <dbReference type="SAM" id="MobiDB-lite"/>
    </source>
</evidence>
<gene>
    <name evidence="6" type="ordered locus">Caci_5476</name>
</gene>
<protein>
    <submittedName>
        <fullName evidence="6">Methyltransferase type 11</fullName>
    </submittedName>
</protein>
<dbReference type="Gene3D" id="3.40.50.150">
    <property type="entry name" value="Vaccinia Virus protein VP39"/>
    <property type="match status" value="1"/>
</dbReference>
<dbReference type="Pfam" id="PF08241">
    <property type="entry name" value="Methyltransf_11"/>
    <property type="match status" value="1"/>
</dbReference>
<accession>C7Q9I9</accession>
<dbReference type="HOGENOM" id="CLU_099730_0_0_11"/>
<keyword evidence="2 6" id="KW-0489">Methyltransferase</keyword>
<dbReference type="KEGG" id="cai:Caci_5476"/>
<comment type="similarity">
    <text evidence="1">Belongs to the methyltransferase superfamily.</text>
</comment>
<organism evidence="6 7">
    <name type="scientific">Catenulispora acidiphila (strain DSM 44928 / JCM 14897 / NBRC 102108 / NRRL B-24433 / ID139908)</name>
    <dbReference type="NCBI Taxonomy" id="479433"/>
    <lineage>
        <taxon>Bacteria</taxon>
        <taxon>Bacillati</taxon>
        <taxon>Actinomycetota</taxon>
        <taxon>Actinomycetes</taxon>
        <taxon>Catenulisporales</taxon>
        <taxon>Catenulisporaceae</taxon>
        <taxon>Catenulispora</taxon>
    </lineage>
</organism>
<dbReference type="GO" id="GO:0032259">
    <property type="term" value="P:methylation"/>
    <property type="evidence" value="ECO:0007669"/>
    <property type="project" value="UniProtKB-KW"/>
</dbReference>
<dbReference type="SUPFAM" id="SSF53335">
    <property type="entry name" value="S-adenosyl-L-methionine-dependent methyltransferases"/>
    <property type="match status" value="1"/>
</dbReference>
<dbReference type="Proteomes" id="UP000000851">
    <property type="component" value="Chromosome"/>
</dbReference>
<sequence>MRRTNYDTEQYQDYARGRALTKEQMEAWIGAFRALLPQGRPLTGLDVGSGTGRFAPALASAFGPVTGIEPSDRMREVAQSQSQHPDVRYLAGSAEDIPVPTAGADYAMLLLSWHHVLDKPRAARELARVVRPGGRLIIRSGYGDQMPWIWWLEHFPNGFEKDAALFPPLHQVIETFSTAGWRVRTFGPFTEPSPGTYGEMLDRLRLRTHSIFNQFTAEEMETGFERLEQAVAADPDAPAPADPAPLLSFERR</sequence>
<reference evidence="6 7" key="1">
    <citation type="journal article" date="2009" name="Stand. Genomic Sci.">
        <title>Complete genome sequence of Catenulispora acidiphila type strain (ID 139908).</title>
        <authorList>
            <person name="Copeland A."/>
            <person name="Lapidus A."/>
            <person name="Glavina Del Rio T."/>
            <person name="Nolan M."/>
            <person name="Lucas S."/>
            <person name="Chen F."/>
            <person name="Tice H."/>
            <person name="Cheng J.F."/>
            <person name="Bruce D."/>
            <person name="Goodwin L."/>
            <person name="Pitluck S."/>
            <person name="Mikhailova N."/>
            <person name="Pati A."/>
            <person name="Ivanova N."/>
            <person name="Mavromatis K."/>
            <person name="Chen A."/>
            <person name="Palaniappan K."/>
            <person name="Chain P."/>
            <person name="Land M."/>
            <person name="Hauser L."/>
            <person name="Chang Y.J."/>
            <person name="Jeffries C.D."/>
            <person name="Chertkov O."/>
            <person name="Brettin T."/>
            <person name="Detter J.C."/>
            <person name="Han C."/>
            <person name="Ali Z."/>
            <person name="Tindall B.J."/>
            <person name="Goker M."/>
            <person name="Bristow J."/>
            <person name="Eisen J.A."/>
            <person name="Markowitz V."/>
            <person name="Hugenholtz P."/>
            <person name="Kyrpides N.C."/>
            <person name="Klenk H.P."/>
        </authorList>
    </citation>
    <scope>NUCLEOTIDE SEQUENCE [LARGE SCALE GENOMIC DNA]</scope>
    <source>
        <strain evidence="7">DSM 44928 / JCM 14897 / NBRC 102108 / NRRL B-24433 / ID139908</strain>
    </source>
</reference>
<keyword evidence="3 6" id="KW-0808">Transferase</keyword>
<dbReference type="OrthoDB" id="9805171at2"/>
<name>C7Q9I9_CATAD</name>
<evidence type="ECO:0000313" key="7">
    <source>
        <dbReference type="Proteomes" id="UP000000851"/>
    </source>
</evidence>
<evidence type="ECO:0000259" key="5">
    <source>
        <dbReference type="Pfam" id="PF08241"/>
    </source>
</evidence>